<dbReference type="AlphaFoldDB" id="A0A1G8WIY7"/>
<evidence type="ECO:0000256" key="8">
    <source>
        <dbReference type="ARBA" id="ARBA00023136"/>
    </source>
</evidence>
<dbReference type="GO" id="GO:0015423">
    <property type="term" value="F:ABC-type maltose transporter activity"/>
    <property type="evidence" value="ECO:0007669"/>
    <property type="project" value="TreeGrafter"/>
</dbReference>
<keyword evidence="7 9" id="KW-1133">Transmembrane helix</keyword>
<evidence type="ECO:0000259" key="11">
    <source>
        <dbReference type="PROSITE" id="PS50928"/>
    </source>
</evidence>
<dbReference type="SUPFAM" id="SSF160964">
    <property type="entry name" value="MalF N-terminal region-like"/>
    <property type="match status" value="1"/>
</dbReference>
<sequence>MPTDKKNQKNKRPVNADLDHSPKKAMLLSVIPGMGQIYNKRRLKGALIFILFAAFTVMMFDFIASGLQGLITLGTEPRVDDSRVFLIEGILAIIFTVFYGVFYTFNLQDAKKEAQKIRDGWRPGGVMENFRNSWDAGFPYVLIGPGFILLIFVVILPLLFMAFMAFTNYNLYNAPPRNILQWVGFENFVRLVTIAEWRTTFFSVLSWTLTWTFVATTLSIGLAMFLAILTNDKRLKGTRIIRTILILPWAVPGFVTIIIFSALFNDNFGAINTDIIQPLFNTTIPWMSNVMWSRIAIIMIQVWLGFPYVYALFSGVLKGISDDWYEAADMDGATRWQKFKEITFPHLMFATGPILLTQYTFNFNNFNIIYLFNEGGPAVRGQNAGGTDILISWVYGLTFNNSQFSMAAAISLILGLIVATFAFFQFRRSRSFKEEGNY</sequence>
<gene>
    <name evidence="12" type="ORF">SAMN04488098_100436</name>
</gene>
<feature type="transmembrane region" description="Helical" evidence="9">
    <location>
        <begin position="291"/>
        <end position="313"/>
    </location>
</feature>
<name>A0A1G8WIY7_9LACT</name>
<keyword evidence="5 10" id="KW-0762">Sugar transport</keyword>
<feature type="domain" description="ABC transmembrane type-1" evidence="11">
    <location>
        <begin position="205"/>
        <end position="425"/>
    </location>
</feature>
<evidence type="ECO:0000313" key="12">
    <source>
        <dbReference type="EMBL" id="SDJ78274.1"/>
    </source>
</evidence>
<dbReference type="OrthoDB" id="9778687at2"/>
<dbReference type="STRING" id="426701.SAMN04488098_100436"/>
<evidence type="ECO:0000256" key="5">
    <source>
        <dbReference type="ARBA" id="ARBA00022597"/>
    </source>
</evidence>
<dbReference type="PANTHER" id="PTHR47314">
    <property type="entry name" value="MALTOSE/MALTODEXTRIN TRANSPORT SYSTEM PERMEASE PROTEIN MALF"/>
    <property type="match status" value="1"/>
</dbReference>
<feature type="transmembrane region" description="Helical" evidence="9">
    <location>
        <begin position="46"/>
        <end position="64"/>
    </location>
</feature>
<dbReference type="Pfam" id="PF18935">
    <property type="entry name" value="DUF5683"/>
    <property type="match status" value="1"/>
</dbReference>
<evidence type="ECO:0000256" key="6">
    <source>
        <dbReference type="ARBA" id="ARBA00022692"/>
    </source>
</evidence>
<proteinExistence type="inferred from homology"/>
<keyword evidence="3 9" id="KW-0813">Transport</keyword>
<dbReference type="Gene3D" id="1.10.3720.10">
    <property type="entry name" value="MetI-like"/>
    <property type="match status" value="1"/>
</dbReference>
<evidence type="ECO:0000256" key="10">
    <source>
        <dbReference type="RuleBase" id="RU367050"/>
    </source>
</evidence>
<dbReference type="PROSITE" id="PS50928">
    <property type="entry name" value="ABC_TM1"/>
    <property type="match status" value="1"/>
</dbReference>
<evidence type="ECO:0000256" key="7">
    <source>
        <dbReference type="ARBA" id="ARBA00022989"/>
    </source>
</evidence>
<keyword evidence="6 9" id="KW-0812">Transmembrane</keyword>
<feature type="transmembrane region" description="Helical" evidence="9">
    <location>
        <begin position="209"/>
        <end position="229"/>
    </location>
</feature>
<comment type="subcellular location">
    <subcellularLocation>
        <location evidence="1 9">Cell membrane</location>
        <topology evidence="1 9">Multi-pass membrane protein</topology>
    </subcellularLocation>
</comment>
<dbReference type="PANTHER" id="PTHR47314:SF1">
    <property type="entry name" value="MALTOSE_MALTODEXTRIN TRANSPORT SYSTEM PERMEASE PROTEIN MALF"/>
    <property type="match status" value="1"/>
</dbReference>
<dbReference type="CDD" id="cd06261">
    <property type="entry name" value="TM_PBP2"/>
    <property type="match status" value="1"/>
</dbReference>
<dbReference type="InterPro" id="IPR035906">
    <property type="entry name" value="MetI-like_sf"/>
</dbReference>
<dbReference type="Proteomes" id="UP000199433">
    <property type="component" value="Unassembled WGS sequence"/>
</dbReference>
<protein>
    <recommendedName>
        <fullName evidence="10">Maltose/maltodextrin transport system permease protein</fullName>
    </recommendedName>
</protein>
<dbReference type="FunFam" id="1.10.3720.10:FF:000036">
    <property type="entry name" value="Maltodextrin ABC transporter, permease protein"/>
    <property type="match status" value="1"/>
</dbReference>
<dbReference type="Pfam" id="PF00528">
    <property type="entry name" value="BPD_transp_1"/>
    <property type="match status" value="1"/>
</dbReference>
<organism evidence="12 13">
    <name type="scientific">Alkalibacterium thalassium</name>
    <dbReference type="NCBI Taxonomy" id="426701"/>
    <lineage>
        <taxon>Bacteria</taxon>
        <taxon>Bacillati</taxon>
        <taxon>Bacillota</taxon>
        <taxon>Bacilli</taxon>
        <taxon>Lactobacillales</taxon>
        <taxon>Carnobacteriaceae</taxon>
        <taxon>Alkalibacterium</taxon>
    </lineage>
</organism>
<keyword evidence="13" id="KW-1185">Reference proteome</keyword>
<evidence type="ECO:0000256" key="9">
    <source>
        <dbReference type="RuleBase" id="RU363032"/>
    </source>
</evidence>
<comment type="function">
    <text evidence="10">Part of the ABC transporter complex MalEFGK involved in maltose/maltodextrin import. Probably responsible for the translocation of the substrate across the membrane.</text>
</comment>
<feature type="transmembrane region" description="Helical" evidence="9">
    <location>
        <begin position="342"/>
        <end position="361"/>
    </location>
</feature>
<dbReference type="InterPro" id="IPR043738">
    <property type="entry name" value="DUF5683"/>
</dbReference>
<keyword evidence="8 9" id="KW-0472">Membrane</keyword>
<feature type="transmembrane region" description="Helical" evidence="9">
    <location>
        <begin position="140"/>
        <end position="166"/>
    </location>
</feature>
<feature type="transmembrane region" description="Helical" evidence="9">
    <location>
        <begin position="404"/>
        <end position="424"/>
    </location>
</feature>
<dbReference type="SUPFAM" id="SSF161098">
    <property type="entry name" value="MetI-like"/>
    <property type="match status" value="1"/>
</dbReference>
<evidence type="ECO:0000256" key="1">
    <source>
        <dbReference type="ARBA" id="ARBA00004651"/>
    </source>
</evidence>
<evidence type="ECO:0000256" key="3">
    <source>
        <dbReference type="ARBA" id="ARBA00022448"/>
    </source>
</evidence>
<accession>A0A1G8WIY7</accession>
<dbReference type="InterPro" id="IPR000515">
    <property type="entry name" value="MetI-like"/>
</dbReference>
<dbReference type="GO" id="GO:1990060">
    <property type="term" value="C:maltose transport complex"/>
    <property type="evidence" value="ECO:0007669"/>
    <property type="project" value="TreeGrafter"/>
</dbReference>
<feature type="transmembrane region" description="Helical" evidence="9">
    <location>
        <begin position="84"/>
        <end position="105"/>
    </location>
</feature>
<reference evidence="13" key="1">
    <citation type="submission" date="2016-10" db="EMBL/GenBank/DDBJ databases">
        <authorList>
            <person name="Varghese N."/>
            <person name="Submissions S."/>
        </authorList>
    </citation>
    <scope>NUCLEOTIDE SEQUENCE [LARGE SCALE GENOMIC DNA]</scope>
    <source>
        <strain evidence="13">DSM 19181</strain>
    </source>
</reference>
<evidence type="ECO:0000256" key="4">
    <source>
        <dbReference type="ARBA" id="ARBA00022475"/>
    </source>
</evidence>
<dbReference type="GO" id="GO:0042956">
    <property type="term" value="P:maltodextrin transmembrane transport"/>
    <property type="evidence" value="ECO:0007669"/>
    <property type="project" value="TreeGrafter"/>
</dbReference>
<dbReference type="EMBL" id="FNFK01000004">
    <property type="protein sequence ID" value="SDJ78274.1"/>
    <property type="molecule type" value="Genomic_DNA"/>
</dbReference>
<evidence type="ECO:0000313" key="13">
    <source>
        <dbReference type="Proteomes" id="UP000199433"/>
    </source>
</evidence>
<dbReference type="RefSeq" id="WP_091264799.1">
    <property type="nucleotide sequence ID" value="NZ_FNFK01000004.1"/>
</dbReference>
<evidence type="ECO:0000256" key="2">
    <source>
        <dbReference type="ARBA" id="ARBA00009047"/>
    </source>
</evidence>
<comment type="similarity">
    <text evidence="2 10">Belongs to the binding-protein-dependent transport system permease family. MalFG subfamily.</text>
</comment>
<feature type="transmembrane region" description="Helical" evidence="9">
    <location>
        <begin position="241"/>
        <end position="264"/>
    </location>
</feature>
<keyword evidence="4 10" id="KW-1003">Cell membrane</keyword>